<dbReference type="PANTHER" id="PTHR43024:SF1">
    <property type="entry name" value="UDP-N-ACETYLMURAMOYL-TRIPEPTIDE--D-ALANYL-D-ALANINE LIGASE"/>
    <property type="match status" value="1"/>
</dbReference>
<feature type="domain" description="Mur ligase C-terminal" evidence="4">
    <location>
        <begin position="262"/>
        <end position="377"/>
    </location>
</feature>
<evidence type="ECO:0000313" key="7">
    <source>
        <dbReference type="Proteomes" id="UP001219037"/>
    </source>
</evidence>
<dbReference type="Pfam" id="PF08245">
    <property type="entry name" value="Mur_ligase_M"/>
    <property type="match status" value="1"/>
</dbReference>
<dbReference type="SUPFAM" id="SSF53244">
    <property type="entry name" value="MurD-like peptide ligases, peptide-binding domain"/>
    <property type="match status" value="1"/>
</dbReference>
<dbReference type="Gene3D" id="3.90.190.20">
    <property type="entry name" value="Mur ligase, C-terminal domain"/>
    <property type="match status" value="1"/>
</dbReference>
<dbReference type="InterPro" id="IPR013221">
    <property type="entry name" value="Mur_ligase_cen"/>
</dbReference>
<evidence type="ECO:0000259" key="5">
    <source>
        <dbReference type="Pfam" id="PF08245"/>
    </source>
</evidence>
<dbReference type="RefSeq" id="WP_278157820.1">
    <property type="nucleotide sequence ID" value="NZ_CP121252.1"/>
</dbReference>
<feature type="domain" description="Mur ligase central" evidence="5">
    <location>
        <begin position="36"/>
        <end position="223"/>
    </location>
</feature>
<name>A0ABY8H7U3_9MICC</name>
<dbReference type="Proteomes" id="UP001219037">
    <property type="component" value="Chromosome"/>
</dbReference>
<dbReference type="InterPro" id="IPR051046">
    <property type="entry name" value="MurCDEF_CellWall_CoF430Synth"/>
</dbReference>
<dbReference type="EMBL" id="CP121252">
    <property type="protein sequence ID" value="WFP16723.1"/>
    <property type="molecule type" value="Genomic_DNA"/>
</dbReference>
<evidence type="ECO:0000256" key="3">
    <source>
        <dbReference type="ARBA" id="ARBA00022840"/>
    </source>
</evidence>
<accession>A0ABY8H7U3</accession>
<dbReference type="GO" id="GO:0016874">
    <property type="term" value="F:ligase activity"/>
    <property type="evidence" value="ECO:0007669"/>
    <property type="project" value="UniProtKB-KW"/>
</dbReference>
<evidence type="ECO:0000256" key="1">
    <source>
        <dbReference type="ARBA" id="ARBA00022598"/>
    </source>
</evidence>
<evidence type="ECO:0000259" key="4">
    <source>
        <dbReference type="Pfam" id="PF02875"/>
    </source>
</evidence>
<keyword evidence="2" id="KW-0547">Nucleotide-binding</keyword>
<dbReference type="InterPro" id="IPR036615">
    <property type="entry name" value="Mur_ligase_C_dom_sf"/>
</dbReference>
<dbReference type="Pfam" id="PF02875">
    <property type="entry name" value="Mur_ligase_C"/>
    <property type="match status" value="1"/>
</dbReference>
<sequence length="400" mass="43203">MLEGHNVFYAKDTFALVCNIVTILRDQLEQSHITGITGAAGKTSTKAMLMHALRSDRDITVATEPENRNRHRPILHGLSIAWKSDHTVLEVSSAALEVFRTTAFPISPDVAIVTAIAAAHLEHIGSVENVARLKSGIFLSPPPGGTAVINGDTEYADLLIERVRTEGYQVVIYGESSGADIRLVSWDPATHQTTALGDGEEISYRLGLAGRHSAPNSLAVLAALRAHGVQDWREAMQSLADFQSQSGRGDVRELALTNGGVITLLNESYNANPASIGSSLQNLGTVDAPQGARRVALLGDILELGEQSDRIHRELADVVDEFMPDRLVLFGTHMRALRDELQSRGHDVRHWDGLESVKRELPSLLCDADVVLMKASGGTGLNEWVKSLLKAGTVPTHSVS</sequence>
<evidence type="ECO:0000313" key="6">
    <source>
        <dbReference type="EMBL" id="WFP16723.1"/>
    </source>
</evidence>
<dbReference type="SUPFAM" id="SSF53623">
    <property type="entry name" value="MurD-like peptide ligases, catalytic domain"/>
    <property type="match status" value="1"/>
</dbReference>
<organism evidence="6 7">
    <name type="scientific">Citricoccus muralis</name>
    <dbReference type="NCBI Taxonomy" id="169134"/>
    <lineage>
        <taxon>Bacteria</taxon>
        <taxon>Bacillati</taxon>
        <taxon>Actinomycetota</taxon>
        <taxon>Actinomycetes</taxon>
        <taxon>Micrococcales</taxon>
        <taxon>Micrococcaceae</taxon>
        <taxon>Citricoccus</taxon>
    </lineage>
</organism>
<keyword evidence="3" id="KW-0067">ATP-binding</keyword>
<reference evidence="6 7" key="1">
    <citation type="submission" date="2023-04" db="EMBL/GenBank/DDBJ databases">
        <title>Funneling lignin-derived compounds into biodiesel using alkali-halophilic Citricoccus sp. P2.</title>
        <authorList>
            <person name="Luo C.-B."/>
        </authorList>
    </citation>
    <scope>NUCLEOTIDE SEQUENCE [LARGE SCALE GENOMIC DNA]</scope>
    <source>
        <strain evidence="6 7">P2</strain>
    </source>
</reference>
<keyword evidence="1 6" id="KW-0436">Ligase</keyword>
<dbReference type="Gene3D" id="3.40.1190.10">
    <property type="entry name" value="Mur-like, catalytic domain"/>
    <property type="match status" value="1"/>
</dbReference>
<dbReference type="InterPro" id="IPR036565">
    <property type="entry name" value="Mur-like_cat_sf"/>
</dbReference>
<gene>
    <name evidence="6" type="ORF">P8192_00925</name>
</gene>
<dbReference type="InterPro" id="IPR004101">
    <property type="entry name" value="Mur_ligase_C"/>
</dbReference>
<protein>
    <submittedName>
        <fullName evidence="6">Mur ligase family protein</fullName>
    </submittedName>
</protein>
<evidence type="ECO:0000256" key="2">
    <source>
        <dbReference type="ARBA" id="ARBA00022741"/>
    </source>
</evidence>
<keyword evidence="7" id="KW-1185">Reference proteome</keyword>
<dbReference type="PANTHER" id="PTHR43024">
    <property type="entry name" value="UDP-N-ACETYLMURAMOYL-TRIPEPTIDE--D-ALANYL-D-ALANINE LIGASE"/>
    <property type="match status" value="1"/>
</dbReference>
<proteinExistence type="predicted"/>